<reference evidence="9" key="1">
    <citation type="submission" date="2013-04" db="EMBL/GenBank/DDBJ databases">
        <authorList>
            <person name="Qu J."/>
            <person name="Murali S.C."/>
            <person name="Bandaranaike D."/>
            <person name="Bellair M."/>
            <person name="Blankenburg K."/>
            <person name="Chao H."/>
            <person name="Dinh H."/>
            <person name="Doddapaneni H."/>
            <person name="Downs B."/>
            <person name="Dugan-Rocha S."/>
            <person name="Elkadiri S."/>
            <person name="Gnanaolivu R.D."/>
            <person name="Hernandez B."/>
            <person name="Javaid M."/>
            <person name="Jayaseelan J.C."/>
            <person name="Lee S."/>
            <person name="Li M."/>
            <person name="Ming W."/>
            <person name="Munidasa M."/>
            <person name="Muniz J."/>
            <person name="Nguyen L."/>
            <person name="Ongeri F."/>
            <person name="Osuji N."/>
            <person name="Pu L.-L."/>
            <person name="Puazo M."/>
            <person name="Qu C."/>
            <person name="Quiroz J."/>
            <person name="Raj R."/>
            <person name="Weissenberger G."/>
            <person name="Xin Y."/>
            <person name="Zou X."/>
            <person name="Han Y."/>
            <person name="Richards S."/>
            <person name="Worley K."/>
            <person name="Muzny D."/>
            <person name="Gibbs R."/>
        </authorList>
    </citation>
    <scope>NUCLEOTIDE SEQUENCE</scope>
    <source>
        <strain evidence="9">Sampled in the wild</strain>
    </source>
</reference>
<dbReference type="Gene3D" id="3.30.1490.120">
    <property type="entry name" value="RNA polymerase Rpb7-like, N-terminal domain"/>
    <property type="match status" value="1"/>
</dbReference>
<name>A0A8K0K2M5_LADFU</name>
<reference evidence="9" key="2">
    <citation type="submission" date="2017-10" db="EMBL/GenBank/DDBJ databases">
        <title>Ladona fulva Genome sequencing and assembly.</title>
        <authorList>
            <person name="Murali S."/>
            <person name="Richards S."/>
            <person name="Bandaranaike D."/>
            <person name="Bellair M."/>
            <person name="Blankenburg K."/>
            <person name="Chao H."/>
            <person name="Dinh H."/>
            <person name="Doddapaneni H."/>
            <person name="Dugan-Rocha S."/>
            <person name="Elkadiri S."/>
            <person name="Gnanaolivu R."/>
            <person name="Hernandez B."/>
            <person name="Skinner E."/>
            <person name="Javaid M."/>
            <person name="Lee S."/>
            <person name="Li M."/>
            <person name="Ming W."/>
            <person name="Munidasa M."/>
            <person name="Muniz J."/>
            <person name="Nguyen L."/>
            <person name="Hughes D."/>
            <person name="Osuji N."/>
            <person name="Pu L.-L."/>
            <person name="Puazo M."/>
            <person name="Qu C."/>
            <person name="Quiroz J."/>
            <person name="Raj R."/>
            <person name="Weissenberger G."/>
            <person name="Xin Y."/>
            <person name="Zou X."/>
            <person name="Han Y."/>
            <person name="Worley K."/>
            <person name="Muzny D."/>
            <person name="Gibbs R."/>
        </authorList>
    </citation>
    <scope>NUCLEOTIDE SEQUENCE</scope>
    <source>
        <strain evidence="9">Sampled in the wild</strain>
    </source>
</reference>
<dbReference type="AlphaFoldDB" id="A0A8K0K2M5"/>
<keyword evidence="5" id="KW-0539">Nucleus</keyword>
<evidence type="ECO:0000256" key="2">
    <source>
        <dbReference type="ARBA" id="ARBA00009307"/>
    </source>
</evidence>
<protein>
    <recommendedName>
        <fullName evidence="11">DNA-directed RNA polymerase III subunit RPC8</fullName>
    </recommendedName>
</protein>
<evidence type="ECO:0000256" key="1">
    <source>
        <dbReference type="ARBA" id="ARBA00004123"/>
    </source>
</evidence>
<keyword evidence="4" id="KW-0804">Transcription</keyword>
<dbReference type="GO" id="GO:0005666">
    <property type="term" value="C:RNA polymerase III complex"/>
    <property type="evidence" value="ECO:0007669"/>
    <property type="project" value="TreeGrafter"/>
</dbReference>
<organism evidence="9 10">
    <name type="scientific">Ladona fulva</name>
    <name type="common">Scarce chaser dragonfly</name>
    <name type="synonym">Libellula fulva</name>
    <dbReference type="NCBI Taxonomy" id="123851"/>
    <lineage>
        <taxon>Eukaryota</taxon>
        <taxon>Metazoa</taxon>
        <taxon>Ecdysozoa</taxon>
        <taxon>Arthropoda</taxon>
        <taxon>Hexapoda</taxon>
        <taxon>Insecta</taxon>
        <taxon>Pterygota</taxon>
        <taxon>Palaeoptera</taxon>
        <taxon>Odonata</taxon>
        <taxon>Epiprocta</taxon>
        <taxon>Anisoptera</taxon>
        <taxon>Libelluloidea</taxon>
        <taxon>Libellulidae</taxon>
        <taxon>Ladona</taxon>
    </lineage>
</organism>
<evidence type="ECO:0000256" key="4">
    <source>
        <dbReference type="ARBA" id="ARBA00023163"/>
    </source>
</evidence>
<dbReference type="CDD" id="cd04330">
    <property type="entry name" value="RNAP_III_Rpc25_N"/>
    <property type="match status" value="1"/>
</dbReference>
<gene>
    <name evidence="9" type="ORF">J437_LFUL003390</name>
</gene>
<proteinExistence type="inferred from homology"/>
<dbReference type="Pfam" id="PF03876">
    <property type="entry name" value="SHS2_Rpb7-N"/>
    <property type="match status" value="1"/>
</dbReference>
<dbReference type="Pfam" id="PF08292">
    <property type="entry name" value="RNA_pol_Rbc25"/>
    <property type="match status" value="1"/>
</dbReference>
<feature type="region of interest" description="Disordered" evidence="6">
    <location>
        <begin position="167"/>
        <end position="208"/>
    </location>
</feature>
<dbReference type="InterPro" id="IPR012340">
    <property type="entry name" value="NA-bd_OB-fold"/>
</dbReference>
<feature type="domain" description="RNA polymerase III subunit Rpc25" evidence="8">
    <location>
        <begin position="83"/>
        <end position="226"/>
    </location>
</feature>
<dbReference type="Proteomes" id="UP000792457">
    <property type="component" value="Unassembled WGS sequence"/>
</dbReference>
<feature type="domain" description="RNA polymerase Rpb7-like N-terminal" evidence="7">
    <location>
        <begin position="8"/>
        <end position="64"/>
    </location>
</feature>
<evidence type="ECO:0000256" key="6">
    <source>
        <dbReference type="SAM" id="MobiDB-lite"/>
    </source>
</evidence>
<evidence type="ECO:0000256" key="3">
    <source>
        <dbReference type="ARBA" id="ARBA00022478"/>
    </source>
</evidence>
<dbReference type="PANTHER" id="PTHR12709:SF1">
    <property type="entry name" value="DNA-DIRECTED RNA POLYMERASE III SUBUNIT RPC8"/>
    <property type="match status" value="1"/>
</dbReference>
<dbReference type="InterPro" id="IPR005576">
    <property type="entry name" value="Rpb7-like_N"/>
</dbReference>
<sequence length="228" mass="25107">MFVLSEMKHVVRIPPHKFHMNLNDAIFEELNKKLANKVVLGVGLVVALRDLKKLEDSYVFPGDGASHTKVSFRCVVFRPFMEEILVGKIRSSSREGVVVTLGFFEDILIPPLSLQYPSRFDEVEQVWVWEYQTDGGAEDGSQDEGGKHNLFMDPGESIRFRVTSETFSDTTPGLPDVSLDGTTPNPTPTASSSAGVSTDAAESEPKVPYSLTGTINEPGLGLLTWWSS</sequence>
<dbReference type="OrthoDB" id="10256606at2759"/>
<comment type="caution">
    <text evidence="9">The sequence shown here is derived from an EMBL/GenBank/DDBJ whole genome shotgun (WGS) entry which is preliminary data.</text>
</comment>
<dbReference type="SUPFAM" id="SSF88798">
    <property type="entry name" value="N-terminal, heterodimerisation domain of RBP7 (RpoE)"/>
    <property type="match status" value="1"/>
</dbReference>
<dbReference type="PANTHER" id="PTHR12709">
    <property type="entry name" value="DNA-DIRECTED RNA POLYMERASE II, III"/>
    <property type="match status" value="1"/>
</dbReference>
<dbReference type="InterPro" id="IPR045113">
    <property type="entry name" value="Rpb7-like"/>
</dbReference>
<dbReference type="SUPFAM" id="SSF50249">
    <property type="entry name" value="Nucleic acid-binding proteins"/>
    <property type="match status" value="1"/>
</dbReference>
<dbReference type="EMBL" id="KZ308314">
    <property type="protein sequence ID" value="KAG8227184.1"/>
    <property type="molecule type" value="Genomic_DNA"/>
</dbReference>
<evidence type="ECO:0000313" key="9">
    <source>
        <dbReference type="EMBL" id="KAG8227184.1"/>
    </source>
</evidence>
<evidence type="ECO:0008006" key="11">
    <source>
        <dbReference type="Google" id="ProtNLM"/>
    </source>
</evidence>
<evidence type="ECO:0000259" key="7">
    <source>
        <dbReference type="Pfam" id="PF03876"/>
    </source>
</evidence>
<dbReference type="FunFam" id="3.30.1490.120:FF:000002">
    <property type="entry name" value="DNA-directed RNA polymerase III subunit RPC8"/>
    <property type="match status" value="1"/>
</dbReference>
<comment type="similarity">
    <text evidence="2">Belongs to the eukaryotic RPB7/RPC8 RNA polymerase subunit family.</text>
</comment>
<accession>A0A8K0K2M5</accession>
<feature type="compositionally biased region" description="Low complexity" evidence="6">
    <location>
        <begin position="182"/>
        <end position="194"/>
    </location>
</feature>
<dbReference type="InterPro" id="IPR013238">
    <property type="entry name" value="RNA_pol_III_Rbc25"/>
</dbReference>
<keyword evidence="3" id="KW-0240">DNA-directed RNA polymerase</keyword>
<dbReference type="Gene3D" id="2.40.50.140">
    <property type="entry name" value="Nucleic acid-binding proteins"/>
    <property type="match status" value="1"/>
</dbReference>
<keyword evidence="10" id="KW-1185">Reference proteome</keyword>
<dbReference type="InterPro" id="IPR036898">
    <property type="entry name" value="RNA_pol_Rpb7-like_N_sf"/>
</dbReference>
<evidence type="ECO:0000259" key="8">
    <source>
        <dbReference type="Pfam" id="PF08292"/>
    </source>
</evidence>
<evidence type="ECO:0000256" key="5">
    <source>
        <dbReference type="ARBA" id="ARBA00023242"/>
    </source>
</evidence>
<evidence type="ECO:0000313" key="10">
    <source>
        <dbReference type="Proteomes" id="UP000792457"/>
    </source>
</evidence>
<dbReference type="GO" id="GO:0006384">
    <property type="term" value="P:transcription initiation at RNA polymerase III promoter"/>
    <property type="evidence" value="ECO:0007669"/>
    <property type="project" value="TreeGrafter"/>
</dbReference>
<comment type="subcellular location">
    <subcellularLocation>
        <location evidence="1">Nucleus</location>
    </subcellularLocation>
</comment>